<protein>
    <submittedName>
        <fullName evidence="1">Uncharacterized protein</fullName>
    </submittedName>
</protein>
<gene>
    <name evidence="1" type="ORF">IV56_GL001928</name>
</gene>
<dbReference type="PATRIC" id="fig|1293598.4.peg.2012"/>
<evidence type="ECO:0000313" key="1">
    <source>
        <dbReference type="EMBL" id="KRO16128.1"/>
    </source>
</evidence>
<keyword evidence="2" id="KW-1185">Reference proteome</keyword>
<dbReference type="EMBL" id="JQCE01000052">
    <property type="protein sequence ID" value="KRO16128.1"/>
    <property type="molecule type" value="Genomic_DNA"/>
</dbReference>
<evidence type="ECO:0000313" key="2">
    <source>
        <dbReference type="Proteomes" id="UP000050969"/>
    </source>
</evidence>
<dbReference type="Proteomes" id="UP000050969">
    <property type="component" value="Unassembled WGS sequence"/>
</dbReference>
<reference evidence="1 2" key="1">
    <citation type="journal article" date="2015" name="Genome Announc.">
        <title>Expanding the biotechnology potential of lactobacilli through comparative genomics of 213 strains and associated genera.</title>
        <authorList>
            <person name="Sun Z."/>
            <person name="Harris H.M."/>
            <person name="McCann A."/>
            <person name="Guo C."/>
            <person name="Argimon S."/>
            <person name="Zhang W."/>
            <person name="Yang X."/>
            <person name="Jeffery I.B."/>
            <person name="Cooney J.C."/>
            <person name="Kagawa T.F."/>
            <person name="Liu W."/>
            <person name="Song Y."/>
            <person name="Salvetti E."/>
            <person name="Wrobel A."/>
            <person name="Rasinkangas P."/>
            <person name="Parkhill J."/>
            <person name="Rea M.C."/>
            <person name="O'Sullivan O."/>
            <person name="Ritari J."/>
            <person name="Douillard F.P."/>
            <person name="Paul Ross R."/>
            <person name="Yang R."/>
            <person name="Briner A.E."/>
            <person name="Felis G.E."/>
            <person name="de Vos W.M."/>
            <person name="Barrangou R."/>
            <person name="Klaenhammer T.R."/>
            <person name="Caufield P.W."/>
            <person name="Cui Y."/>
            <person name="Zhang H."/>
            <person name="O'Toole P.W."/>
        </authorList>
    </citation>
    <scope>NUCLEOTIDE SEQUENCE [LARGE SCALE GENOMIC DNA]</scope>
    <source>
        <strain evidence="1 2">DSM 24301</strain>
    </source>
</reference>
<name>A0A0R2MV44_9LACO</name>
<accession>A0A0R2MV44</accession>
<sequence>MTKRNEFLFANFCNAINLVYSEVKAVVVTKHNFVTTTAFLMRFSKFGFATLKFVIIVG</sequence>
<comment type="caution">
    <text evidence="1">The sequence shown here is derived from an EMBL/GenBank/DDBJ whole genome shotgun (WGS) entry which is preliminary data.</text>
</comment>
<proteinExistence type="predicted"/>
<dbReference type="STRING" id="1293598.IV56_GL001928"/>
<organism evidence="1 2">
    <name type="scientific">Lacticaseibacillus saniviri JCM 17471 = DSM 24301</name>
    <dbReference type="NCBI Taxonomy" id="1293598"/>
    <lineage>
        <taxon>Bacteria</taxon>
        <taxon>Bacillati</taxon>
        <taxon>Bacillota</taxon>
        <taxon>Bacilli</taxon>
        <taxon>Lactobacillales</taxon>
        <taxon>Lactobacillaceae</taxon>
        <taxon>Lacticaseibacillus</taxon>
    </lineage>
</organism>
<dbReference type="AlphaFoldDB" id="A0A0R2MV44"/>